<gene>
    <name evidence="1" type="ORF">RCL2_002219500</name>
</gene>
<sequence>MCMYHYMNKEAHLKRIYQLARLAEIVMLVTKSQDEAKTTLIKIKGNIIVWKKIRRIFLQVFFHITTLNKIPGLRAEEPPRNERGISL</sequence>
<dbReference type="Proteomes" id="UP000615446">
    <property type="component" value="Unassembled WGS sequence"/>
</dbReference>
<dbReference type="EMBL" id="BLAL01000242">
    <property type="protein sequence ID" value="GES95533.1"/>
    <property type="molecule type" value="Genomic_DNA"/>
</dbReference>
<dbReference type="OrthoDB" id="243127at2759"/>
<accession>A0A8H3M2M2</accession>
<protein>
    <submittedName>
        <fullName evidence="1">Uncharacterized protein</fullName>
    </submittedName>
</protein>
<dbReference type="AlphaFoldDB" id="A0A8H3M2M2"/>
<evidence type="ECO:0000313" key="1">
    <source>
        <dbReference type="EMBL" id="GES95533.1"/>
    </source>
</evidence>
<name>A0A8H3M2M2_9GLOM</name>
<evidence type="ECO:0000313" key="2">
    <source>
        <dbReference type="Proteomes" id="UP000615446"/>
    </source>
</evidence>
<reference evidence="1" key="1">
    <citation type="submission" date="2019-10" db="EMBL/GenBank/DDBJ databases">
        <title>Conservation and host-specific expression of non-tandemly repeated heterogenous ribosome RNA gene in arbuscular mycorrhizal fungi.</title>
        <authorList>
            <person name="Maeda T."/>
            <person name="Kobayashi Y."/>
            <person name="Nakagawa T."/>
            <person name="Ezawa T."/>
            <person name="Yamaguchi K."/>
            <person name="Bino T."/>
            <person name="Nishimoto Y."/>
            <person name="Shigenobu S."/>
            <person name="Kawaguchi M."/>
        </authorList>
    </citation>
    <scope>NUCLEOTIDE SEQUENCE</scope>
    <source>
        <strain evidence="1">HR1</strain>
    </source>
</reference>
<proteinExistence type="predicted"/>
<comment type="caution">
    <text evidence="1">The sequence shown here is derived from an EMBL/GenBank/DDBJ whole genome shotgun (WGS) entry which is preliminary data.</text>
</comment>
<organism evidence="1 2">
    <name type="scientific">Rhizophagus clarus</name>
    <dbReference type="NCBI Taxonomy" id="94130"/>
    <lineage>
        <taxon>Eukaryota</taxon>
        <taxon>Fungi</taxon>
        <taxon>Fungi incertae sedis</taxon>
        <taxon>Mucoromycota</taxon>
        <taxon>Glomeromycotina</taxon>
        <taxon>Glomeromycetes</taxon>
        <taxon>Glomerales</taxon>
        <taxon>Glomeraceae</taxon>
        <taxon>Rhizophagus</taxon>
    </lineage>
</organism>